<evidence type="ECO:0008006" key="3">
    <source>
        <dbReference type="Google" id="ProtNLM"/>
    </source>
</evidence>
<accession>A0ABS3QMI5</accession>
<evidence type="ECO:0000313" key="2">
    <source>
        <dbReference type="Proteomes" id="UP000664369"/>
    </source>
</evidence>
<keyword evidence="2" id="KW-1185">Reference proteome</keyword>
<evidence type="ECO:0000313" key="1">
    <source>
        <dbReference type="EMBL" id="MBO2012478.1"/>
    </source>
</evidence>
<comment type="caution">
    <text evidence="1">The sequence shown here is derived from an EMBL/GenBank/DDBJ whole genome shotgun (WGS) entry which is preliminary data.</text>
</comment>
<gene>
    <name evidence="1" type="ORF">J4E00_25675</name>
</gene>
<reference evidence="1 2" key="1">
    <citation type="submission" date="2021-03" db="EMBL/GenBank/DDBJ databases">
        <authorList>
            <person name="Kim M.K."/>
        </authorList>
    </citation>
    <scope>NUCLEOTIDE SEQUENCE [LARGE SCALE GENOMIC DNA]</scope>
    <source>
        <strain evidence="1 2">BT442</strain>
    </source>
</reference>
<dbReference type="EMBL" id="JAGETZ010000017">
    <property type="protein sequence ID" value="MBO2012478.1"/>
    <property type="molecule type" value="Genomic_DNA"/>
</dbReference>
<proteinExistence type="predicted"/>
<organism evidence="1 2">
    <name type="scientific">Hymenobacter negativus</name>
    <dbReference type="NCBI Taxonomy" id="2795026"/>
    <lineage>
        <taxon>Bacteria</taxon>
        <taxon>Pseudomonadati</taxon>
        <taxon>Bacteroidota</taxon>
        <taxon>Cytophagia</taxon>
        <taxon>Cytophagales</taxon>
        <taxon>Hymenobacteraceae</taxon>
        <taxon>Hymenobacter</taxon>
    </lineage>
</organism>
<protein>
    <recommendedName>
        <fullName evidence="3">T9SS type A sorting domain-containing protein</fullName>
    </recommendedName>
</protein>
<name>A0ABS3QMI5_9BACT</name>
<sequence>MTDPVGNLSRLRGFSRPNYGGYEPAALGTFLKQVDWDGTFAYLPVCIVALTPLLSHTVTISPNPAHGGAVMLTGTAPGTLITVLDALGRPVTTAIYDAAGTAPLALPTRVYVVRAGSKASRLAVE</sequence>
<dbReference type="Proteomes" id="UP000664369">
    <property type="component" value="Unassembled WGS sequence"/>
</dbReference>
<dbReference type="RefSeq" id="WP_208178214.1">
    <property type="nucleotide sequence ID" value="NZ_JAGETZ010000017.1"/>
</dbReference>